<dbReference type="SUPFAM" id="SSF52172">
    <property type="entry name" value="CheY-like"/>
    <property type="match status" value="1"/>
</dbReference>
<evidence type="ECO:0000259" key="2">
    <source>
        <dbReference type="PROSITE" id="PS50110"/>
    </source>
</evidence>
<evidence type="ECO:0000313" key="4">
    <source>
        <dbReference type="Proteomes" id="UP001237642"/>
    </source>
</evidence>
<dbReference type="PANTHER" id="PTHR43228:SF1">
    <property type="entry name" value="TWO-COMPONENT RESPONSE REGULATOR ARR22"/>
    <property type="match status" value="1"/>
</dbReference>
<protein>
    <recommendedName>
        <fullName evidence="2">Response regulatory domain-containing protein</fullName>
    </recommendedName>
</protein>
<gene>
    <name evidence="3" type="ORF">POM88_022604</name>
</gene>
<dbReference type="AlphaFoldDB" id="A0AAD8IH22"/>
<organism evidence="3 4">
    <name type="scientific">Heracleum sosnowskyi</name>
    <dbReference type="NCBI Taxonomy" id="360622"/>
    <lineage>
        <taxon>Eukaryota</taxon>
        <taxon>Viridiplantae</taxon>
        <taxon>Streptophyta</taxon>
        <taxon>Embryophyta</taxon>
        <taxon>Tracheophyta</taxon>
        <taxon>Spermatophyta</taxon>
        <taxon>Magnoliopsida</taxon>
        <taxon>eudicotyledons</taxon>
        <taxon>Gunneridae</taxon>
        <taxon>Pentapetalae</taxon>
        <taxon>asterids</taxon>
        <taxon>campanulids</taxon>
        <taxon>Apiales</taxon>
        <taxon>Apiaceae</taxon>
        <taxon>Apioideae</taxon>
        <taxon>apioid superclade</taxon>
        <taxon>Tordylieae</taxon>
        <taxon>Tordyliinae</taxon>
        <taxon>Heracleum</taxon>
    </lineage>
</organism>
<dbReference type="Proteomes" id="UP001237642">
    <property type="component" value="Unassembled WGS sequence"/>
</dbReference>
<dbReference type="InterPro" id="IPR011006">
    <property type="entry name" value="CheY-like_superfamily"/>
</dbReference>
<feature type="domain" description="Response regulatory" evidence="2">
    <location>
        <begin position="13"/>
        <end position="115"/>
    </location>
</feature>
<dbReference type="Gene3D" id="3.40.50.2300">
    <property type="match status" value="1"/>
</dbReference>
<reference evidence="3" key="1">
    <citation type="submission" date="2023-02" db="EMBL/GenBank/DDBJ databases">
        <title>Genome of toxic invasive species Heracleum sosnowskyi carries increased number of genes despite the absence of recent whole-genome duplications.</title>
        <authorList>
            <person name="Schelkunov M."/>
            <person name="Shtratnikova V."/>
            <person name="Makarenko M."/>
            <person name="Klepikova A."/>
            <person name="Omelchenko D."/>
            <person name="Novikova G."/>
            <person name="Obukhova E."/>
            <person name="Bogdanov V."/>
            <person name="Penin A."/>
            <person name="Logacheva M."/>
        </authorList>
    </citation>
    <scope>NUCLEOTIDE SEQUENCE</scope>
    <source>
        <strain evidence="3">Hsosn_3</strain>
        <tissue evidence="3">Leaf</tissue>
    </source>
</reference>
<reference evidence="3" key="2">
    <citation type="submission" date="2023-05" db="EMBL/GenBank/DDBJ databases">
        <authorList>
            <person name="Schelkunov M.I."/>
        </authorList>
    </citation>
    <scope>NUCLEOTIDE SEQUENCE</scope>
    <source>
        <strain evidence="3">Hsosn_3</strain>
        <tissue evidence="3">Leaf</tissue>
    </source>
</reference>
<name>A0AAD8IH22_9APIA</name>
<dbReference type="PROSITE" id="PS50110">
    <property type="entry name" value="RESPONSE_REGULATORY"/>
    <property type="match status" value="1"/>
</dbReference>
<accession>A0AAD8IH22</accession>
<dbReference type="InterPro" id="IPR052048">
    <property type="entry name" value="ST_Response_Regulator"/>
</dbReference>
<dbReference type="EMBL" id="JAUIZM010000005">
    <property type="protein sequence ID" value="KAK1384869.1"/>
    <property type="molecule type" value="Genomic_DNA"/>
</dbReference>
<proteinExistence type="predicted"/>
<feature type="modified residue" description="4-aspartylphosphate" evidence="1">
    <location>
        <position position="66"/>
    </location>
</feature>
<dbReference type="InterPro" id="IPR001789">
    <property type="entry name" value="Sig_transdc_resp-reg_receiver"/>
</dbReference>
<dbReference type="Pfam" id="PF00072">
    <property type="entry name" value="Response_reg"/>
    <property type="match status" value="1"/>
</dbReference>
<evidence type="ECO:0000313" key="3">
    <source>
        <dbReference type="EMBL" id="KAK1384869.1"/>
    </source>
</evidence>
<comment type="caution">
    <text evidence="3">The sequence shown here is derived from an EMBL/GenBank/DDBJ whole genome shotgun (WGS) entry which is preliminary data.</text>
</comment>
<sequence length="115" mass="13063">MHLHMNCFKSESRNIQVISTAYKSETPLLSLSHRRYERILASQGDGVEVVNMYKEGEGPFDLIIMDLETPVMNGIRATKELPTMGVNCKIIGVSDCNDESQRQSFMELPQERVNN</sequence>
<keyword evidence="1" id="KW-0597">Phosphoprotein</keyword>
<keyword evidence="4" id="KW-1185">Reference proteome</keyword>
<evidence type="ECO:0000256" key="1">
    <source>
        <dbReference type="PROSITE-ProRule" id="PRU00169"/>
    </source>
</evidence>
<dbReference type="PANTHER" id="PTHR43228">
    <property type="entry name" value="TWO-COMPONENT RESPONSE REGULATOR"/>
    <property type="match status" value="1"/>
</dbReference>
<dbReference type="GO" id="GO:0000160">
    <property type="term" value="P:phosphorelay signal transduction system"/>
    <property type="evidence" value="ECO:0007669"/>
    <property type="project" value="InterPro"/>
</dbReference>